<protein>
    <submittedName>
        <fullName evidence="1">Uncharacterized protein</fullName>
    </submittedName>
</protein>
<keyword evidence="2" id="KW-1185">Reference proteome</keyword>
<proteinExistence type="predicted"/>
<name>A0A328BT22_9BACT</name>
<comment type="caution">
    <text evidence="1">The sequence shown here is derived from an EMBL/GenBank/DDBJ whole genome shotgun (WGS) entry which is preliminary data.</text>
</comment>
<sequence length="80" mass="8957">MLDNYLVATGFYQISWPDGPDAKPGITFVRPGARESLRVFLCAAAPEMEVYTGELQNGRLVYRGPAEVVEQLRNLAERQN</sequence>
<organism evidence="1 2">
    <name type="scientific">Hymenobacter edaphi</name>
    <dbReference type="NCBI Taxonomy" id="2211146"/>
    <lineage>
        <taxon>Bacteria</taxon>
        <taxon>Pseudomonadati</taxon>
        <taxon>Bacteroidota</taxon>
        <taxon>Cytophagia</taxon>
        <taxon>Cytophagales</taxon>
        <taxon>Hymenobacteraceae</taxon>
        <taxon>Hymenobacter</taxon>
    </lineage>
</organism>
<evidence type="ECO:0000313" key="1">
    <source>
        <dbReference type="EMBL" id="RAK70450.1"/>
    </source>
</evidence>
<dbReference type="AlphaFoldDB" id="A0A328BT22"/>
<evidence type="ECO:0000313" key="2">
    <source>
        <dbReference type="Proteomes" id="UP000248553"/>
    </source>
</evidence>
<reference evidence="2" key="1">
    <citation type="submission" date="2018-05" db="EMBL/GenBank/DDBJ databases">
        <authorList>
            <person name="Nie L."/>
        </authorList>
    </citation>
    <scope>NUCLEOTIDE SEQUENCE [LARGE SCALE GENOMIC DNA]</scope>
    <source>
        <strain evidence="2">NL</strain>
    </source>
</reference>
<dbReference type="OrthoDB" id="885137at2"/>
<gene>
    <name evidence="1" type="ORF">DLM85_06350</name>
</gene>
<accession>A0A328BT22</accession>
<dbReference type="Proteomes" id="UP000248553">
    <property type="component" value="Unassembled WGS sequence"/>
</dbReference>
<dbReference type="EMBL" id="QHKM01000001">
    <property type="protein sequence ID" value="RAK70450.1"/>
    <property type="molecule type" value="Genomic_DNA"/>
</dbReference>
<dbReference type="RefSeq" id="WP_111477200.1">
    <property type="nucleotide sequence ID" value="NZ_QHKM01000001.1"/>
</dbReference>